<proteinExistence type="predicted"/>
<sequence>MASHGAGVRRELDAAVPAHGEQCVLAGRACRRADHCRSIRRHLSAPLTDEEAAVITEALLKAAQGGGTEIHWG</sequence>
<organism evidence="1 2">
    <name type="scientific">Streptomyces sirii</name>
    <dbReference type="NCBI Taxonomy" id="3127701"/>
    <lineage>
        <taxon>Bacteria</taxon>
        <taxon>Bacillati</taxon>
        <taxon>Actinomycetota</taxon>
        <taxon>Actinomycetes</taxon>
        <taxon>Kitasatosporales</taxon>
        <taxon>Streptomycetaceae</taxon>
        <taxon>Streptomyces</taxon>
    </lineage>
</organism>
<accession>A0ABZ2QL35</accession>
<name>A0ABZ2QL35_9ACTN</name>
<evidence type="ECO:0000313" key="2">
    <source>
        <dbReference type="Proteomes" id="UP001626628"/>
    </source>
</evidence>
<dbReference type="RefSeq" id="WP_407285618.1">
    <property type="nucleotide sequence ID" value="NZ_CP147982.1"/>
</dbReference>
<dbReference type="Proteomes" id="UP001626628">
    <property type="component" value="Chromosome"/>
</dbReference>
<dbReference type="EMBL" id="CP147982">
    <property type="protein sequence ID" value="WXK75622.1"/>
    <property type="molecule type" value="Genomic_DNA"/>
</dbReference>
<keyword evidence="2" id="KW-1185">Reference proteome</keyword>
<gene>
    <name evidence="1" type="ORF">WAB15_06360</name>
</gene>
<reference evidence="1 2" key="1">
    <citation type="submission" date="2024-03" db="EMBL/GenBank/DDBJ databases">
        <title>The complete genome of Streptomyces sirii sp.nov.</title>
        <authorList>
            <person name="Zakalyukina Y.V."/>
            <person name="Belik A.R."/>
            <person name="Biryukov M.V."/>
            <person name="Baturina O.A."/>
            <person name="Kabilov M.R."/>
        </authorList>
    </citation>
    <scope>NUCLEOTIDE SEQUENCE [LARGE SCALE GENOMIC DNA]</scope>
    <source>
        <strain evidence="1 2">BP-8</strain>
    </source>
</reference>
<protein>
    <submittedName>
        <fullName evidence="1">Uncharacterized protein</fullName>
    </submittedName>
</protein>
<evidence type="ECO:0000313" key="1">
    <source>
        <dbReference type="EMBL" id="WXK75622.1"/>
    </source>
</evidence>